<reference evidence="10" key="1">
    <citation type="submission" date="2015-03" db="EMBL/GenBank/DDBJ databases">
        <authorList>
            <person name="Nijsse Bart"/>
        </authorList>
    </citation>
    <scope>NUCLEOTIDE SEQUENCE [LARGE SCALE GENOMIC DNA]</scope>
</reference>
<dbReference type="PANTHER" id="PTHR32322:SF18">
    <property type="entry name" value="S-ADENOSYLMETHIONINE_S-ADENOSYLHOMOCYSTEINE TRANSPORTER"/>
    <property type="match status" value="1"/>
</dbReference>
<dbReference type="InterPro" id="IPR050638">
    <property type="entry name" value="AA-Vitamin_Transporters"/>
</dbReference>
<sequence length="313" mass="35166">MGFYYWNKLNFIPFFFLIIAVLCWAGNFVLGKAITCNILPVTLNFWRWTIAAIILFPFVIKDAWKAKEIICNNWLLLLILSITGIATFHTCVYLALCSTTAINAGLLMAMVPFVVPIFSFATRLEKLASRQICGIVLSFIGVWGIISQFNLANIINFNLAKGDIWMFIAVLLWSIYTVALKQKPIELKPIIMLFVITIAGVVMLLPFYIIELINSGGFEINFVNLLSIGYVAIFASIIAFVCWNKAVFLIGPNIAGLFIHLLPVFSTFLAIVFLKEKFQIYHILGFIFILSGIYLTVIGVSPAHLRNKSNSIN</sequence>
<evidence type="ECO:0000259" key="8">
    <source>
        <dbReference type="Pfam" id="PF00892"/>
    </source>
</evidence>
<evidence type="ECO:0000256" key="5">
    <source>
        <dbReference type="ARBA" id="ARBA00022989"/>
    </source>
</evidence>
<proteinExistence type="inferred from homology"/>
<dbReference type="Pfam" id="PF00892">
    <property type="entry name" value="EamA"/>
    <property type="match status" value="2"/>
</dbReference>
<comment type="similarity">
    <text evidence="2">Belongs to the EamA transporter family.</text>
</comment>
<evidence type="ECO:0000256" key="6">
    <source>
        <dbReference type="ARBA" id="ARBA00023136"/>
    </source>
</evidence>
<protein>
    <submittedName>
        <fullName evidence="9">Permease of the drug/metabolite transporter (DMT) superfamily</fullName>
    </submittedName>
</protein>
<feature type="domain" description="EamA" evidence="8">
    <location>
        <begin position="161"/>
        <end position="297"/>
    </location>
</feature>
<feature type="transmembrane region" description="Helical" evidence="7">
    <location>
        <begin position="255"/>
        <end position="274"/>
    </location>
</feature>
<dbReference type="EMBL" id="CTRP01000014">
    <property type="protein sequence ID" value="CQR73849.1"/>
    <property type="molecule type" value="Genomic_DNA"/>
</dbReference>
<dbReference type="InterPro" id="IPR000620">
    <property type="entry name" value="EamA_dom"/>
</dbReference>
<keyword evidence="3" id="KW-1003">Cell membrane</keyword>
<feature type="transmembrane region" description="Helical" evidence="7">
    <location>
        <begin position="222"/>
        <end position="243"/>
    </location>
</feature>
<feature type="transmembrane region" description="Helical" evidence="7">
    <location>
        <begin position="76"/>
        <end position="96"/>
    </location>
</feature>
<accession>A0A0U1L3E2</accession>
<dbReference type="RefSeq" id="WP_021171107.1">
    <property type="nucleotide sequence ID" value="NZ_CTRP01000014.1"/>
</dbReference>
<name>A0A0U1L3E2_9FIRM</name>
<evidence type="ECO:0000313" key="9">
    <source>
        <dbReference type="EMBL" id="CQR73849.1"/>
    </source>
</evidence>
<keyword evidence="5 7" id="KW-1133">Transmembrane helix</keyword>
<dbReference type="Proteomes" id="UP000049855">
    <property type="component" value="Unassembled WGS sequence"/>
</dbReference>
<evidence type="ECO:0000256" key="4">
    <source>
        <dbReference type="ARBA" id="ARBA00022692"/>
    </source>
</evidence>
<feature type="transmembrane region" description="Helical" evidence="7">
    <location>
        <begin position="164"/>
        <end position="180"/>
    </location>
</feature>
<evidence type="ECO:0000313" key="10">
    <source>
        <dbReference type="Proteomes" id="UP000049855"/>
    </source>
</evidence>
<dbReference type="PANTHER" id="PTHR32322">
    <property type="entry name" value="INNER MEMBRANE TRANSPORTER"/>
    <property type="match status" value="1"/>
</dbReference>
<feature type="transmembrane region" description="Helical" evidence="7">
    <location>
        <begin position="102"/>
        <end position="120"/>
    </location>
</feature>
<keyword evidence="6 7" id="KW-0472">Membrane</keyword>
<evidence type="ECO:0000256" key="7">
    <source>
        <dbReference type="SAM" id="Phobius"/>
    </source>
</evidence>
<dbReference type="InterPro" id="IPR037185">
    <property type="entry name" value="EmrE-like"/>
</dbReference>
<dbReference type="SUPFAM" id="SSF103481">
    <property type="entry name" value="Multidrug resistance efflux transporter EmrE"/>
    <property type="match status" value="2"/>
</dbReference>
<gene>
    <name evidence="9" type="ORF">SpAn4DRAFT_0311</name>
</gene>
<feature type="transmembrane region" description="Helical" evidence="7">
    <location>
        <begin position="132"/>
        <end position="152"/>
    </location>
</feature>
<comment type="subcellular location">
    <subcellularLocation>
        <location evidence="1">Cell membrane</location>
        <topology evidence="1">Multi-pass membrane protein</topology>
    </subcellularLocation>
</comment>
<organism evidence="9 10">
    <name type="scientific">Sporomusa ovata</name>
    <dbReference type="NCBI Taxonomy" id="2378"/>
    <lineage>
        <taxon>Bacteria</taxon>
        <taxon>Bacillati</taxon>
        <taxon>Bacillota</taxon>
        <taxon>Negativicutes</taxon>
        <taxon>Selenomonadales</taxon>
        <taxon>Sporomusaceae</taxon>
        <taxon>Sporomusa</taxon>
    </lineage>
</organism>
<feature type="transmembrane region" description="Helical" evidence="7">
    <location>
        <begin position="12"/>
        <end position="30"/>
    </location>
</feature>
<feature type="transmembrane region" description="Helical" evidence="7">
    <location>
        <begin position="192"/>
        <end position="210"/>
    </location>
</feature>
<evidence type="ECO:0000256" key="3">
    <source>
        <dbReference type="ARBA" id="ARBA00022475"/>
    </source>
</evidence>
<evidence type="ECO:0000256" key="1">
    <source>
        <dbReference type="ARBA" id="ARBA00004651"/>
    </source>
</evidence>
<keyword evidence="10" id="KW-1185">Reference proteome</keyword>
<evidence type="ECO:0000256" key="2">
    <source>
        <dbReference type="ARBA" id="ARBA00007362"/>
    </source>
</evidence>
<dbReference type="GO" id="GO:0005886">
    <property type="term" value="C:plasma membrane"/>
    <property type="evidence" value="ECO:0007669"/>
    <property type="project" value="UniProtKB-SubCell"/>
</dbReference>
<feature type="transmembrane region" description="Helical" evidence="7">
    <location>
        <begin position="280"/>
        <end position="300"/>
    </location>
</feature>
<dbReference type="AlphaFoldDB" id="A0A0U1L3E2"/>
<feature type="transmembrane region" description="Helical" evidence="7">
    <location>
        <begin position="45"/>
        <end position="64"/>
    </location>
</feature>
<feature type="domain" description="EamA" evidence="8">
    <location>
        <begin position="15"/>
        <end position="146"/>
    </location>
</feature>
<keyword evidence="4 7" id="KW-0812">Transmembrane</keyword>